<dbReference type="InterPro" id="IPR012337">
    <property type="entry name" value="RNaseH-like_sf"/>
</dbReference>
<keyword evidence="1" id="KW-1133">Transmembrane helix</keyword>
<feature type="transmembrane region" description="Helical" evidence="1">
    <location>
        <begin position="61"/>
        <end position="79"/>
    </location>
</feature>
<sequence length="140" mass="15746">SAREREPWLIATSLPGGAKETKAVLAAYRKRMSIEENFRDTKSEYYGFGLERARSRSTERYSVLLLVNALAIFVAWLFGKAARSEGIDRGYQANTVRSRAVLSCVFLGLRVISRGDIQMTTTKLRQLRAIFRDPELAVAA</sequence>
<keyword evidence="3" id="KW-1185">Reference proteome</keyword>
<gene>
    <name evidence="2" type="ORF">SAMN03097708_01354</name>
</gene>
<evidence type="ECO:0000313" key="3">
    <source>
        <dbReference type="Proteomes" id="UP000199648"/>
    </source>
</evidence>
<dbReference type="EMBL" id="FMWD01000004">
    <property type="protein sequence ID" value="SCZ57052.1"/>
    <property type="molecule type" value="Genomic_DNA"/>
</dbReference>
<evidence type="ECO:0000313" key="2">
    <source>
        <dbReference type="EMBL" id="SCZ57052.1"/>
    </source>
</evidence>
<reference evidence="2 3" key="1">
    <citation type="submission" date="2016-10" db="EMBL/GenBank/DDBJ databases">
        <authorList>
            <person name="de Groot N.N."/>
        </authorList>
    </citation>
    <scope>NUCLEOTIDE SEQUENCE [LARGE SCALE GENOMIC DNA]</scope>
    <source>
        <strain evidence="2 3">HLD2</strain>
    </source>
</reference>
<evidence type="ECO:0000256" key="1">
    <source>
        <dbReference type="SAM" id="Phobius"/>
    </source>
</evidence>
<dbReference type="Proteomes" id="UP000199648">
    <property type="component" value="Unassembled WGS sequence"/>
</dbReference>
<dbReference type="STRING" id="415747.SAMN03097708_01354"/>
<dbReference type="OrthoDB" id="6140187at2"/>
<organism evidence="2 3">
    <name type="scientific">Thiohalomonas denitrificans</name>
    <dbReference type="NCBI Taxonomy" id="415747"/>
    <lineage>
        <taxon>Bacteria</taxon>
        <taxon>Pseudomonadati</taxon>
        <taxon>Pseudomonadota</taxon>
        <taxon>Gammaproteobacteria</taxon>
        <taxon>Thiohalomonadales</taxon>
        <taxon>Thiohalomonadaceae</taxon>
        <taxon>Thiohalomonas</taxon>
    </lineage>
</organism>
<accession>A0A1G5Q5V2</accession>
<dbReference type="SUPFAM" id="SSF53098">
    <property type="entry name" value="Ribonuclease H-like"/>
    <property type="match status" value="1"/>
</dbReference>
<keyword evidence="1" id="KW-0472">Membrane</keyword>
<proteinExistence type="predicted"/>
<keyword evidence="1" id="KW-0812">Transmembrane</keyword>
<protein>
    <submittedName>
        <fullName evidence="2">Transposase DDE domain-containing protein</fullName>
    </submittedName>
</protein>
<dbReference type="PANTHER" id="PTHR35404">
    <property type="entry name" value="TRANSPOSASE OF TN10"/>
    <property type="match status" value="1"/>
</dbReference>
<feature type="non-terminal residue" evidence="2">
    <location>
        <position position="1"/>
    </location>
</feature>
<name>A0A1G5Q5V2_9GAMM</name>
<dbReference type="PANTHER" id="PTHR35404:SF8">
    <property type="entry name" value="TRANSPOSASE OF TN10"/>
    <property type="match status" value="1"/>
</dbReference>
<dbReference type="AlphaFoldDB" id="A0A1G5Q5V2"/>